<keyword evidence="2" id="KW-1185">Reference proteome</keyword>
<reference evidence="1" key="2">
    <citation type="journal article" date="2023" name="IMA Fungus">
        <title>Comparative genomic study of the Penicillium genus elucidates a diverse pangenome and 15 lateral gene transfer events.</title>
        <authorList>
            <person name="Petersen C."/>
            <person name="Sorensen T."/>
            <person name="Nielsen M.R."/>
            <person name="Sondergaard T.E."/>
            <person name="Sorensen J.L."/>
            <person name="Fitzpatrick D.A."/>
            <person name="Frisvad J.C."/>
            <person name="Nielsen K.L."/>
        </authorList>
    </citation>
    <scope>NUCLEOTIDE SEQUENCE</scope>
    <source>
        <strain evidence="1">IBT 3081</strain>
    </source>
</reference>
<evidence type="ECO:0000313" key="1">
    <source>
        <dbReference type="EMBL" id="KAJ5383746.1"/>
    </source>
</evidence>
<reference evidence="1" key="1">
    <citation type="submission" date="2022-12" db="EMBL/GenBank/DDBJ databases">
        <authorList>
            <person name="Petersen C."/>
        </authorList>
    </citation>
    <scope>NUCLEOTIDE SEQUENCE</scope>
    <source>
        <strain evidence="1">IBT 3081</strain>
    </source>
</reference>
<organism evidence="1 2">
    <name type="scientific">Penicillium concentricum</name>
    <dbReference type="NCBI Taxonomy" id="293559"/>
    <lineage>
        <taxon>Eukaryota</taxon>
        <taxon>Fungi</taxon>
        <taxon>Dikarya</taxon>
        <taxon>Ascomycota</taxon>
        <taxon>Pezizomycotina</taxon>
        <taxon>Eurotiomycetes</taxon>
        <taxon>Eurotiomycetidae</taxon>
        <taxon>Eurotiales</taxon>
        <taxon>Aspergillaceae</taxon>
        <taxon>Penicillium</taxon>
    </lineage>
</organism>
<dbReference type="RefSeq" id="XP_056583522.1">
    <property type="nucleotide sequence ID" value="XM_056719387.1"/>
</dbReference>
<sequence>MECLGIPVDHRLRRLIREGRSMDANGADSKHVQLLLEFGSSIILNEHAYPMCDLGFELEMARPETKGGVLVALLRSHSTQNNSDGFLAGKQGCATLDAVSDLISTVNDSKLGFDDISVFDAIPFLDERIEGPDHQDFIDEAHDVFAEMVRAKDPDVVICCFRTISQDTLVRQLSGCGVGKSHNNNKLVAGLPFICVNAFHPSYAVNRYPIFCCFRQLLLLEFTKAFACWRQRWTEEPWMGLLRTKCRDAVKRTDNAKDYRGHWKPQYLKDQWRSLINSLTASFESSFFQKVDDEGLEDTYARLERSNITWLCCDVAWMLEKLTAEGPVALGLQPQKSSQPRPFAKKLENSFYNLLRDLNLSFKQSDIKVLHNQIAQAHAFRRFAASFEGLLEETLEQISAQEKSQENSELCDEFTNKVVL</sequence>
<evidence type="ECO:0000313" key="2">
    <source>
        <dbReference type="Proteomes" id="UP001147752"/>
    </source>
</evidence>
<dbReference type="AlphaFoldDB" id="A0A9W9SS81"/>
<gene>
    <name evidence="1" type="ORF">N7517_001657</name>
</gene>
<proteinExistence type="predicted"/>
<dbReference type="EMBL" id="JAPZBT010000001">
    <property type="protein sequence ID" value="KAJ5383746.1"/>
    <property type="molecule type" value="Genomic_DNA"/>
</dbReference>
<dbReference type="OrthoDB" id="4656735at2759"/>
<dbReference type="Proteomes" id="UP001147752">
    <property type="component" value="Unassembled WGS sequence"/>
</dbReference>
<name>A0A9W9SS81_9EURO</name>
<protein>
    <submittedName>
        <fullName evidence="1">Uncharacterized protein</fullName>
    </submittedName>
</protein>
<accession>A0A9W9SS81</accession>
<dbReference type="GeneID" id="81458570"/>
<comment type="caution">
    <text evidence="1">The sequence shown here is derived from an EMBL/GenBank/DDBJ whole genome shotgun (WGS) entry which is preliminary data.</text>
</comment>